<name>C8VYV7_DESAS</name>
<dbReference type="Proteomes" id="UP000002217">
    <property type="component" value="Chromosome"/>
</dbReference>
<feature type="signal peptide" evidence="3">
    <location>
        <begin position="1"/>
        <end position="22"/>
    </location>
</feature>
<feature type="domain" description="SLH" evidence="4">
    <location>
        <begin position="20"/>
        <end position="83"/>
    </location>
</feature>
<keyword evidence="3" id="KW-0732">Signal</keyword>
<protein>
    <submittedName>
        <fullName evidence="5">S-layer domain protein</fullName>
    </submittedName>
</protein>
<dbReference type="STRING" id="485916.Dtox_4160"/>
<dbReference type="Pfam" id="PF00395">
    <property type="entry name" value="SLH"/>
    <property type="match status" value="2"/>
</dbReference>
<evidence type="ECO:0000256" key="1">
    <source>
        <dbReference type="ARBA" id="ARBA00022737"/>
    </source>
</evidence>
<dbReference type="eggNOG" id="COG2041">
    <property type="taxonomic scope" value="Bacteria"/>
</dbReference>
<dbReference type="eggNOG" id="COG1352">
    <property type="taxonomic scope" value="Bacteria"/>
</dbReference>
<evidence type="ECO:0000256" key="3">
    <source>
        <dbReference type="SAM" id="SignalP"/>
    </source>
</evidence>
<reference evidence="5 6" key="1">
    <citation type="journal article" date="2009" name="Stand. Genomic Sci.">
        <title>Complete genome sequence of Desulfotomaculum acetoxidans type strain (5575).</title>
        <authorList>
            <person name="Spring S."/>
            <person name="Lapidus A."/>
            <person name="Schroder M."/>
            <person name="Gleim D."/>
            <person name="Sims D."/>
            <person name="Meincke L."/>
            <person name="Glavina Del Rio T."/>
            <person name="Tice H."/>
            <person name="Copeland A."/>
            <person name="Cheng J.F."/>
            <person name="Lucas S."/>
            <person name="Chen F."/>
            <person name="Nolan M."/>
            <person name="Bruce D."/>
            <person name="Goodwin L."/>
            <person name="Pitluck S."/>
            <person name="Ivanova N."/>
            <person name="Mavromatis K."/>
            <person name="Mikhailova N."/>
            <person name="Pati A."/>
            <person name="Chen A."/>
            <person name="Palaniappan K."/>
            <person name="Land M."/>
            <person name="Hauser L."/>
            <person name="Chang Y.J."/>
            <person name="Jeffries C.D."/>
            <person name="Chain P."/>
            <person name="Saunders E."/>
            <person name="Brettin T."/>
            <person name="Detter J.C."/>
            <person name="Goker M."/>
            <person name="Bristow J."/>
            <person name="Eisen J.A."/>
            <person name="Markowitz V."/>
            <person name="Hugenholtz P."/>
            <person name="Kyrpides N.C."/>
            <person name="Klenk H.P."/>
            <person name="Han C."/>
        </authorList>
    </citation>
    <scope>NUCLEOTIDE SEQUENCE [LARGE SCALE GENOMIC DNA]</scope>
    <source>
        <strain evidence="6">ATCC 49208 / DSM 771 / VKM B-1644</strain>
    </source>
</reference>
<dbReference type="KEGG" id="dae:Dtox_4160"/>
<dbReference type="HOGENOM" id="CLU_368716_0_0_9"/>
<evidence type="ECO:0000313" key="5">
    <source>
        <dbReference type="EMBL" id="ACV64828.1"/>
    </source>
</evidence>
<keyword evidence="6" id="KW-1185">Reference proteome</keyword>
<proteinExistence type="predicted"/>
<evidence type="ECO:0000259" key="4">
    <source>
        <dbReference type="PROSITE" id="PS51272"/>
    </source>
</evidence>
<feature type="chain" id="PRO_5002993506" evidence="3">
    <location>
        <begin position="23"/>
        <end position="834"/>
    </location>
</feature>
<dbReference type="OrthoDB" id="2611444at2"/>
<dbReference type="PROSITE" id="PS51272">
    <property type="entry name" value="SLH"/>
    <property type="match status" value="2"/>
</dbReference>
<keyword evidence="1" id="KW-0677">Repeat</keyword>
<evidence type="ECO:0000313" key="6">
    <source>
        <dbReference type="Proteomes" id="UP000002217"/>
    </source>
</evidence>
<dbReference type="InterPro" id="IPR001119">
    <property type="entry name" value="SLH_dom"/>
</dbReference>
<gene>
    <name evidence="5" type="ordered locus">Dtox_4160</name>
</gene>
<evidence type="ECO:0000256" key="2">
    <source>
        <dbReference type="SAM" id="MobiDB-lite"/>
    </source>
</evidence>
<sequence length="834" mass="91480">MRKVILILIASLLILLPTQAFAKEFSDAKSHWALPSISECTAVGIVEGYPDSTFKPQNSVSHLEALALIIKSMGLEEQAKALDLKKGGYSFPQGVSWGKEYIAMAADKSIINKEKMANLKQDAPTTRVEIAVMCANALHLSGDAAEMSFSDKEEIPESLRSSVAGVVKNGIMVGQPGNKFAPSDKVTRAEIVTMISRLFEKGLINPDPSNYFINEVAGIDKTNQLIALRKSDTVTHPYILADDCVIYRDGKKAELVDFQENDNAKIVLNDKGRVIYLAQFTGQLQANNGTNTDTNTGTNTDTGSNVNNSQSSFSSGSGMIDSIIYGYPIKVIITKSEGGSDLYELESVVKISVNGVTKDTASLVKGSIIEYDYTGNKISEIRVHSASLEETGSQKTDKAYIINLTFDHLTLHFESGLEIGYYIDQNVHFFKDNQQISMSGLKKGDLVEVKRYSNRDELISITIMSGKPRKIFGTIISNVDNCLTVEDYDDVETDYDVGSNVEITNKDGIDLTVTDIDIDDKVEITLTDSGKVDSIVVDEYGSNISGTIITLDTSGDYSLTLERSSGSYKKYEVKDNVKVKEGTKSLDYDDLAEGNEVKLYTNGSNEVTDIVLVDDSRVIKGTVASVDDEGTYGITIKKLDKITSNYEVDDDVTVKENSKSRDFSDLAKGDEVELTIDDDDVVTKIIITEGDSSSVSGVITDFNWDDQEIAIEEDDDENDYDIADDAKITKDGDEIGPEDLLIGAEVELEIEDGEVVEIIIEDDEDIETSGEITKVYSDAIKIEQSSGNEFKLYFESDASLEDEDGDDMDIDDLDVGTDVELRLRDGKIRSLNEV</sequence>
<organism evidence="5 6">
    <name type="scientific">Desulfofarcimen acetoxidans (strain ATCC 49208 / DSM 771 / KCTC 5769 / VKM B-1644 / 5575)</name>
    <name type="common">Desulfotomaculum acetoxidans</name>
    <dbReference type="NCBI Taxonomy" id="485916"/>
    <lineage>
        <taxon>Bacteria</taxon>
        <taxon>Bacillati</taxon>
        <taxon>Bacillota</taxon>
        <taxon>Clostridia</taxon>
        <taxon>Eubacteriales</taxon>
        <taxon>Peptococcaceae</taxon>
        <taxon>Desulfofarcimen</taxon>
    </lineage>
</organism>
<dbReference type="RefSeq" id="WP_015759498.1">
    <property type="nucleotide sequence ID" value="NC_013216.1"/>
</dbReference>
<accession>C8VYV7</accession>
<feature type="domain" description="SLH" evidence="4">
    <location>
        <begin position="146"/>
        <end position="209"/>
    </location>
</feature>
<dbReference type="EMBL" id="CP001720">
    <property type="protein sequence ID" value="ACV64828.1"/>
    <property type="molecule type" value="Genomic_DNA"/>
</dbReference>
<dbReference type="AlphaFoldDB" id="C8VYV7"/>
<feature type="region of interest" description="Disordered" evidence="2">
    <location>
        <begin position="287"/>
        <end position="315"/>
    </location>
</feature>